<accession>A0ABV2DMU4</accession>
<keyword evidence="2" id="KW-1185">Reference proteome</keyword>
<gene>
    <name evidence="1" type="ORF">ABVQ20_30745</name>
</gene>
<sequence length="71" mass="7941">MGNKVLDASIKRPAVPSFEGRHREGFIHVQDGLRMGLPQRTDLPSGMFSQPRRNADVWNDHDINCRGNLAG</sequence>
<dbReference type="EMBL" id="JBEWSZ010000003">
    <property type="protein sequence ID" value="MET2831333.1"/>
    <property type="molecule type" value="Genomic_DNA"/>
</dbReference>
<evidence type="ECO:0000313" key="2">
    <source>
        <dbReference type="Proteomes" id="UP001548832"/>
    </source>
</evidence>
<dbReference type="RefSeq" id="WP_354463432.1">
    <property type="nucleotide sequence ID" value="NZ_JBEWSZ010000003.1"/>
</dbReference>
<dbReference type="Proteomes" id="UP001548832">
    <property type="component" value="Unassembled WGS sequence"/>
</dbReference>
<organism evidence="1 2">
    <name type="scientific">Mesorhizobium shangrilense</name>
    <dbReference type="NCBI Taxonomy" id="460060"/>
    <lineage>
        <taxon>Bacteria</taxon>
        <taxon>Pseudomonadati</taxon>
        <taxon>Pseudomonadota</taxon>
        <taxon>Alphaproteobacteria</taxon>
        <taxon>Hyphomicrobiales</taxon>
        <taxon>Phyllobacteriaceae</taxon>
        <taxon>Mesorhizobium</taxon>
    </lineage>
</organism>
<evidence type="ECO:0000313" key="1">
    <source>
        <dbReference type="EMBL" id="MET2831333.1"/>
    </source>
</evidence>
<reference evidence="1 2" key="1">
    <citation type="submission" date="2024-06" db="EMBL/GenBank/DDBJ databases">
        <authorList>
            <person name="Kim D.-U."/>
        </authorList>
    </citation>
    <scope>NUCLEOTIDE SEQUENCE [LARGE SCALE GENOMIC DNA]</scope>
    <source>
        <strain evidence="1 2">KACC15460</strain>
    </source>
</reference>
<proteinExistence type="predicted"/>
<protein>
    <submittedName>
        <fullName evidence="1">Uncharacterized protein</fullName>
    </submittedName>
</protein>
<name>A0ABV2DMU4_9HYPH</name>
<comment type="caution">
    <text evidence="1">The sequence shown here is derived from an EMBL/GenBank/DDBJ whole genome shotgun (WGS) entry which is preliminary data.</text>
</comment>